<dbReference type="EMBL" id="JAJEQX010000020">
    <property type="protein sequence ID" value="MCC2255005.1"/>
    <property type="molecule type" value="Genomic_DNA"/>
</dbReference>
<keyword evidence="2" id="KW-1133">Transmembrane helix</keyword>
<evidence type="ECO:0000313" key="4">
    <source>
        <dbReference type="Proteomes" id="UP001198151"/>
    </source>
</evidence>
<dbReference type="InterPro" id="IPR049500">
    <property type="entry name" value="Peptidase_M50B-like"/>
</dbReference>
<accession>A0ABS8FY65</accession>
<feature type="transmembrane region" description="Helical" evidence="2">
    <location>
        <begin position="55"/>
        <end position="73"/>
    </location>
</feature>
<keyword evidence="4" id="KW-1185">Reference proteome</keyword>
<evidence type="ECO:0000256" key="2">
    <source>
        <dbReference type="SAM" id="Phobius"/>
    </source>
</evidence>
<reference evidence="3 4" key="1">
    <citation type="submission" date="2021-10" db="EMBL/GenBank/DDBJ databases">
        <title>Anaerobic single-cell dispensing facilitates the cultivation of human gut bacteria.</title>
        <authorList>
            <person name="Afrizal A."/>
        </authorList>
    </citation>
    <scope>NUCLEOTIDE SEQUENCE [LARGE SCALE GENOMIC DNA]</scope>
    <source>
        <strain evidence="3 4">CLA-AA-H200</strain>
    </source>
</reference>
<feature type="transmembrane region" description="Helical" evidence="2">
    <location>
        <begin position="21"/>
        <end position="43"/>
    </location>
</feature>
<feature type="region of interest" description="Disordered" evidence="1">
    <location>
        <begin position="375"/>
        <end position="401"/>
    </location>
</feature>
<evidence type="ECO:0008006" key="5">
    <source>
        <dbReference type="Google" id="ProtNLM"/>
    </source>
</evidence>
<proteinExistence type="predicted"/>
<dbReference type="RefSeq" id="WP_227708146.1">
    <property type="nucleotide sequence ID" value="NZ_JAJEQX010000020.1"/>
</dbReference>
<keyword evidence="2" id="KW-0472">Membrane</keyword>
<evidence type="ECO:0000256" key="1">
    <source>
        <dbReference type="SAM" id="MobiDB-lite"/>
    </source>
</evidence>
<gene>
    <name evidence="3" type="ORF">LKD70_11330</name>
</gene>
<comment type="caution">
    <text evidence="3">The sequence shown here is derived from an EMBL/GenBank/DDBJ whole genome shotgun (WGS) entry which is preliminary data.</text>
</comment>
<feature type="transmembrane region" description="Helical" evidence="2">
    <location>
        <begin position="138"/>
        <end position="159"/>
    </location>
</feature>
<keyword evidence="2" id="KW-0812">Transmembrane</keyword>
<protein>
    <recommendedName>
        <fullName evidence="5">M50 family metallopeptidase</fullName>
    </recommendedName>
</protein>
<dbReference type="Proteomes" id="UP001198151">
    <property type="component" value="Unassembled WGS sequence"/>
</dbReference>
<feature type="transmembrane region" description="Helical" evidence="2">
    <location>
        <begin position="85"/>
        <end position="105"/>
    </location>
</feature>
<organism evidence="3 4">
    <name type="scientific">Ruminococcus turbiniformis</name>
    <dbReference type="NCBI Taxonomy" id="2881258"/>
    <lineage>
        <taxon>Bacteria</taxon>
        <taxon>Bacillati</taxon>
        <taxon>Bacillota</taxon>
        <taxon>Clostridia</taxon>
        <taxon>Eubacteriales</taxon>
        <taxon>Oscillospiraceae</taxon>
        <taxon>Ruminococcus</taxon>
    </lineage>
</organism>
<name>A0ABS8FY65_9FIRM</name>
<feature type="transmembrane region" description="Helical" evidence="2">
    <location>
        <begin position="166"/>
        <end position="185"/>
    </location>
</feature>
<sequence>MAEKTAGKRKKKRSSKKTVRNILIMVLAVAAGGAAGYGFAAYADLNIEGGLTFHGFLLWILYLIIAFYTAFFLQTVFHEGGHMIFGLLTGYRFSSFRIGSFMWIMQDGKLRFRRLSLSGTGGQCIMEPPDMKDGTLPYVLYNAGGVILNLLTGAAALAGCLMADGLWYLSLFFGTVAMAGAWLALVNGIPLKLEMVYNDGRNIVEIGKSRDAAYGFWLQLKMAKLQAEGVRVKDMPDEWFFMPEPERMQNSMTVSVGVSAAGKMMDEHDFSAAAEAIDVLLGLESGVTGLMRAMLTGDRIYCELLGDQKKEILGLWKEPWQQKVMKQMKNYLSVIRTAYAYALLCEEDLSRADKLKQEFDRRAKSWPYPADARSERELMELAGQRADGAEKTVSEGAKGNL</sequence>
<evidence type="ECO:0000313" key="3">
    <source>
        <dbReference type="EMBL" id="MCC2255005.1"/>
    </source>
</evidence>
<dbReference type="Pfam" id="PF13398">
    <property type="entry name" value="Peptidase_M50B"/>
    <property type="match status" value="1"/>
</dbReference>